<dbReference type="Proteomes" id="UP000664218">
    <property type="component" value="Unassembled WGS sequence"/>
</dbReference>
<dbReference type="Gene3D" id="3.30.70.1450">
    <property type="entry name" value="Regulator of K+ conductance, C-terminal domain"/>
    <property type="match status" value="1"/>
</dbReference>
<dbReference type="SUPFAM" id="SSF116726">
    <property type="entry name" value="TrkA C-terminal domain-like"/>
    <property type="match status" value="1"/>
</dbReference>
<feature type="domain" description="RCK N-terminal" evidence="3">
    <location>
        <begin position="107"/>
        <end position="224"/>
    </location>
</feature>
<comment type="caution">
    <text evidence="5">The sequence shown here is derived from an EMBL/GenBank/DDBJ whole genome shotgun (WGS) entry which is preliminary data.</text>
</comment>
<evidence type="ECO:0000256" key="2">
    <source>
        <dbReference type="SAM" id="Phobius"/>
    </source>
</evidence>
<dbReference type="PANTHER" id="PTHR43833">
    <property type="entry name" value="POTASSIUM CHANNEL PROTEIN 2-RELATED-RELATED"/>
    <property type="match status" value="1"/>
</dbReference>
<keyword evidence="5" id="KW-0813">Transport</keyword>
<dbReference type="Pfam" id="PF02254">
    <property type="entry name" value="TrkA_N"/>
    <property type="match status" value="1"/>
</dbReference>
<dbReference type="PROSITE" id="PS51201">
    <property type="entry name" value="RCK_N"/>
    <property type="match status" value="1"/>
</dbReference>
<dbReference type="GO" id="GO:0008324">
    <property type="term" value="F:monoatomic cation transmembrane transporter activity"/>
    <property type="evidence" value="ECO:0007669"/>
    <property type="project" value="InterPro"/>
</dbReference>
<dbReference type="GO" id="GO:0005886">
    <property type="term" value="C:plasma membrane"/>
    <property type="evidence" value="ECO:0007669"/>
    <property type="project" value="UniProtKB-SubCell"/>
</dbReference>
<dbReference type="SUPFAM" id="SSF51735">
    <property type="entry name" value="NAD(P)-binding Rossmann-fold domains"/>
    <property type="match status" value="1"/>
</dbReference>
<reference evidence="5" key="1">
    <citation type="submission" date="2021-03" db="EMBL/GenBank/DDBJ databases">
        <title>Proteiniclasticum marinus sp. nov., isolated from tidal flat sediment.</title>
        <authorList>
            <person name="Namirimu T."/>
            <person name="Yang J.-A."/>
            <person name="Yang S.-H."/>
            <person name="Kim Y.-J."/>
            <person name="Kwon K.K."/>
        </authorList>
    </citation>
    <scope>NUCLEOTIDE SEQUENCE</scope>
    <source>
        <strain evidence="5">SCR006</strain>
    </source>
</reference>
<dbReference type="PROSITE" id="PS51202">
    <property type="entry name" value="RCK_C"/>
    <property type="match status" value="1"/>
</dbReference>
<dbReference type="EMBL" id="JAFNJU010000010">
    <property type="protein sequence ID" value="MBO1265857.1"/>
    <property type="molecule type" value="Genomic_DNA"/>
</dbReference>
<evidence type="ECO:0000259" key="4">
    <source>
        <dbReference type="PROSITE" id="PS51202"/>
    </source>
</evidence>
<accession>A0A939KGT3</accession>
<dbReference type="Gene3D" id="3.40.50.720">
    <property type="entry name" value="NAD(P)-binding Rossmann-like Domain"/>
    <property type="match status" value="1"/>
</dbReference>
<feature type="transmembrane region" description="Helical" evidence="2">
    <location>
        <begin position="7"/>
        <end position="25"/>
    </location>
</feature>
<sequence length="336" mass="37347">MENRRRVMVLVLLIFILILTGTIGYRFLLDIPLVDALYMTVITVSTVGYKEVTEMTPEAKLFSMFIIIMSIGTVGYVVSNIVSLFVEGEIKEAWKLKRMENIISKLENHYIICGAGETGFYTLAQFKKQNIPFVVIDSDKKVIEELKESDILYVEGDATHEGTLNKARIAFAKGLVATLPKDADNVYTVLTARQMNSELHIVARAVEENASEKLKKAGANNTVSPNEIGGIRMATMMLRPKVISFLDAITHAGDVVLSLEDVNIREGSSLCDLTLKDSAIPEKTGLIVLALRRKEEKNMFFNPGPNERLHAGDAMVVLGRDDQVKKLREIAHDTEG</sequence>
<keyword evidence="2" id="KW-0472">Membrane</keyword>
<name>A0A939KGT3_9CLOT</name>
<dbReference type="InterPro" id="IPR050721">
    <property type="entry name" value="Trk_Ktr_HKT_K-transport"/>
</dbReference>
<protein>
    <submittedName>
        <fullName evidence="5">Potassium channel protein</fullName>
    </submittedName>
</protein>
<keyword evidence="2" id="KW-0812">Transmembrane</keyword>
<keyword evidence="5" id="KW-0407">Ion channel</keyword>
<dbReference type="InterPro" id="IPR013099">
    <property type="entry name" value="K_chnl_dom"/>
</dbReference>
<keyword evidence="6" id="KW-1185">Reference proteome</keyword>
<gene>
    <name evidence="5" type="ORF">J3A84_12525</name>
</gene>
<comment type="subcellular location">
    <subcellularLocation>
        <location evidence="1">Cell membrane</location>
        <topology evidence="1">Multi-pass membrane protein</topology>
    </subcellularLocation>
</comment>
<dbReference type="SUPFAM" id="SSF81324">
    <property type="entry name" value="Voltage-gated potassium channels"/>
    <property type="match status" value="1"/>
</dbReference>
<dbReference type="AlphaFoldDB" id="A0A939KGT3"/>
<dbReference type="RefSeq" id="WP_207600382.1">
    <property type="nucleotide sequence ID" value="NZ_JAFNJU010000010.1"/>
</dbReference>
<feature type="domain" description="RCK C-terminal" evidence="4">
    <location>
        <begin position="246"/>
        <end position="333"/>
    </location>
</feature>
<dbReference type="GO" id="GO:0006813">
    <property type="term" value="P:potassium ion transport"/>
    <property type="evidence" value="ECO:0007669"/>
    <property type="project" value="InterPro"/>
</dbReference>
<evidence type="ECO:0000256" key="1">
    <source>
        <dbReference type="ARBA" id="ARBA00004651"/>
    </source>
</evidence>
<evidence type="ECO:0000313" key="5">
    <source>
        <dbReference type="EMBL" id="MBO1265857.1"/>
    </source>
</evidence>
<evidence type="ECO:0000313" key="6">
    <source>
        <dbReference type="Proteomes" id="UP000664218"/>
    </source>
</evidence>
<dbReference type="PANTHER" id="PTHR43833:SF9">
    <property type="entry name" value="POTASSIUM CHANNEL PROTEIN YUGO-RELATED"/>
    <property type="match status" value="1"/>
</dbReference>
<keyword evidence="5" id="KW-0406">Ion transport</keyword>
<feature type="transmembrane region" description="Helical" evidence="2">
    <location>
        <begin position="61"/>
        <end position="86"/>
    </location>
</feature>
<dbReference type="Pfam" id="PF02080">
    <property type="entry name" value="TrkA_C"/>
    <property type="match status" value="1"/>
</dbReference>
<dbReference type="Pfam" id="PF07885">
    <property type="entry name" value="Ion_trans_2"/>
    <property type="match status" value="1"/>
</dbReference>
<dbReference type="Gene3D" id="1.10.287.70">
    <property type="match status" value="1"/>
</dbReference>
<dbReference type="InterPro" id="IPR036291">
    <property type="entry name" value="NAD(P)-bd_dom_sf"/>
</dbReference>
<evidence type="ECO:0000259" key="3">
    <source>
        <dbReference type="PROSITE" id="PS51201"/>
    </source>
</evidence>
<dbReference type="InterPro" id="IPR006037">
    <property type="entry name" value="RCK_C"/>
</dbReference>
<dbReference type="InterPro" id="IPR036721">
    <property type="entry name" value="RCK_C_sf"/>
</dbReference>
<proteinExistence type="predicted"/>
<keyword evidence="2" id="KW-1133">Transmembrane helix</keyword>
<dbReference type="InterPro" id="IPR003148">
    <property type="entry name" value="RCK_N"/>
</dbReference>
<organism evidence="5 6">
    <name type="scientific">Proteiniclasticum aestuarii</name>
    <dbReference type="NCBI Taxonomy" id="2817862"/>
    <lineage>
        <taxon>Bacteria</taxon>
        <taxon>Bacillati</taxon>
        <taxon>Bacillota</taxon>
        <taxon>Clostridia</taxon>
        <taxon>Eubacteriales</taxon>
        <taxon>Clostridiaceae</taxon>
        <taxon>Proteiniclasticum</taxon>
    </lineage>
</organism>